<feature type="compositionally biased region" description="Basic and acidic residues" evidence="5">
    <location>
        <begin position="412"/>
        <end position="422"/>
    </location>
</feature>
<evidence type="ECO:0000313" key="8">
    <source>
        <dbReference type="EMBL" id="KAK9110950.1"/>
    </source>
</evidence>
<feature type="compositionally biased region" description="Low complexity" evidence="5">
    <location>
        <begin position="586"/>
        <end position="599"/>
    </location>
</feature>
<dbReference type="AlphaFoldDB" id="A0AAP0NM69"/>
<accession>A0AAP0NM69</accession>
<dbReference type="PROSITE" id="PS51525">
    <property type="entry name" value="NET"/>
    <property type="match status" value="1"/>
</dbReference>
<dbReference type="Pfam" id="PF17035">
    <property type="entry name" value="BET"/>
    <property type="match status" value="1"/>
</dbReference>
<feature type="region of interest" description="Disordered" evidence="5">
    <location>
        <begin position="23"/>
        <end position="47"/>
    </location>
</feature>
<dbReference type="PRINTS" id="PR00503">
    <property type="entry name" value="BROMODOMAIN"/>
</dbReference>
<feature type="compositionally biased region" description="Pro residues" evidence="5">
    <location>
        <begin position="371"/>
        <end position="387"/>
    </location>
</feature>
<dbReference type="EMBL" id="JBBNAG010000008">
    <property type="protein sequence ID" value="KAK9110950.1"/>
    <property type="molecule type" value="Genomic_DNA"/>
</dbReference>
<comment type="caution">
    <text evidence="8">The sequence shown here is derived from an EMBL/GenBank/DDBJ whole genome shotgun (WGS) entry which is preliminary data.</text>
</comment>
<dbReference type="Pfam" id="PF00439">
    <property type="entry name" value="Bromodomain"/>
    <property type="match status" value="1"/>
</dbReference>
<evidence type="ECO:0000259" key="7">
    <source>
        <dbReference type="PROSITE" id="PS51525"/>
    </source>
</evidence>
<evidence type="ECO:0000256" key="2">
    <source>
        <dbReference type="ARBA" id="ARBA00023117"/>
    </source>
</evidence>
<feature type="region of interest" description="Disordered" evidence="5">
    <location>
        <begin position="492"/>
        <end position="619"/>
    </location>
</feature>
<feature type="compositionally biased region" description="Acidic residues" evidence="5">
    <location>
        <begin position="540"/>
        <end position="549"/>
    </location>
</feature>
<evidence type="ECO:0000256" key="3">
    <source>
        <dbReference type="ARBA" id="ARBA00023163"/>
    </source>
</evidence>
<evidence type="ECO:0000256" key="5">
    <source>
        <dbReference type="SAM" id="MobiDB-lite"/>
    </source>
</evidence>
<dbReference type="Proteomes" id="UP001419268">
    <property type="component" value="Unassembled WGS sequence"/>
</dbReference>
<dbReference type="InterPro" id="IPR027353">
    <property type="entry name" value="NET_dom"/>
</dbReference>
<dbReference type="Gene3D" id="1.20.1270.220">
    <property type="match status" value="1"/>
</dbReference>
<feature type="region of interest" description="Disordered" evidence="5">
    <location>
        <begin position="127"/>
        <end position="211"/>
    </location>
</feature>
<evidence type="ECO:0000259" key="6">
    <source>
        <dbReference type="PROSITE" id="PS50014"/>
    </source>
</evidence>
<keyword evidence="2 4" id="KW-0103">Bromodomain</keyword>
<protein>
    <submittedName>
        <fullName evidence="8">Uncharacterized protein</fullName>
    </submittedName>
</protein>
<evidence type="ECO:0000256" key="4">
    <source>
        <dbReference type="PROSITE-ProRule" id="PRU00035"/>
    </source>
</evidence>
<dbReference type="PROSITE" id="PS50014">
    <property type="entry name" value="BROMODOMAIN_2"/>
    <property type="match status" value="1"/>
</dbReference>
<feature type="domain" description="NET" evidence="7">
    <location>
        <begin position="411"/>
        <end position="492"/>
    </location>
</feature>
<dbReference type="PANTHER" id="PTHR45926">
    <property type="entry name" value="OSJNBA0053K19.4 PROTEIN"/>
    <property type="match status" value="1"/>
</dbReference>
<reference evidence="8 9" key="1">
    <citation type="submission" date="2024-01" db="EMBL/GenBank/DDBJ databases">
        <title>Genome assemblies of Stephania.</title>
        <authorList>
            <person name="Yang L."/>
        </authorList>
    </citation>
    <scope>NUCLEOTIDE SEQUENCE [LARGE SCALE GENOMIC DNA]</scope>
    <source>
        <strain evidence="8">JXDWG</strain>
        <tissue evidence="8">Leaf</tissue>
    </source>
</reference>
<sequence>MASAILARRNETHWGEQKVYMRKNPNSNQTNWKCNPNPNPNKKKCSSPRKQIYDRTSQIHGGCSAAAAAVKSDDSSSLTMNRKFRKESSHGGLLSFNISACSREELRGLKKRLMAELETVRRLASKIESRESQFQFQSRSGYSATQISGGGREVTSSTPRPQNCSPDPSGSRGSKGSKQTTKKVLGSKRTNQELECGGGGGRDPKRLASDPVNAKAVSSMMKKCGVVLSKLMKHKHGWIFNVPVDVVGMGLHDYNQIIKHPMDLGTVKSKLGNNLYQSPSDFASDVRLTFNNALRYNPKGHDVNAAAEQLLARFGELFEPEHRRYESERQVAAVEEMEPRRSSWNHQSPPPSIVPKSSAAARASTERTGPAPAPAPAPDPVPAPAPLAPVALPSAAAKQLGVRSGKPPPKPKAKDPNKREMTFEEKQKLSLSLQSLPQEKMDQVLQIISKRDSKLAQHGDEIEVDIECIDKETLWELDRFVGYYKKMASKMKRQALAAAGQNSTATEESKFTTTVDETPEEEGTTGDAAAKKSKKGEAGGVEEEVDIGEEMPASNFPPVEIEKDAAGQASRSSSSSSSSSDDDDNSSSSDSDSGSSSGSDSDDDEDEAQSPKKTSPGGS</sequence>
<dbReference type="SMART" id="SM00297">
    <property type="entry name" value="BROMO"/>
    <property type="match status" value="1"/>
</dbReference>
<dbReference type="SUPFAM" id="SSF47370">
    <property type="entry name" value="Bromodomain"/>
    <property type="match status" value="1"/>
</dbReference>
<feature type="domain" description="Bromo" evidence="6">
    <location>
        <begin position="232"/>
        <end position="304"/>
    </location>
</feature>
<dbReference type="InterPro" id="IPR036427">
    <property type="entry name" value="Bromodomain-like_sf"/>
</dbReference>
<gene>
    <name evidence="8" type="ORF">Scep_018469</name>
</gene>
<keyword evidence="9" id="KW-1185">Reference proteome</keyword>
<dbReference type="InterPro" id="IPR038336">
    <property type="entry name" value="NET_sf"/>
</dbReference>
<feature type="compositionally biased region" description="Polar residues" evidence="5">
    <location>
        <begin position="154"/>
        <end position="179"/>
    </location>
</feature>
<proteinExistence type="predicted"/>
<evidence type="ECO:0000256" key="1">
    <source>
        <dbReference type="ARBA" id="ARBA00023015"/>
    </source>
</evidence>
<name>A0AAP0NM69_9MAGN</name>
<organism evidence="8 9">
    <name type="scientific">Stephania cephalantha</name>
    <dbReference type="NCBI Taxonomy" id="152367"/>
    <lineage>
        <taxon>Eukaryota</taxon>
        <taxon>Viridiplantae</taxon>
        <taxon>Streptophyta</taxon>
        <taxon>Embryophyta</taxon>
        <taxon>Tracheophyta</taxon>
        <taxon>Spermatophyta</taxon>
        <taxon>Magnoliopsida</taxon>
        <taxon>Ranunculales</taxon>
        <taxon>Menispermaceae</taxon>
        <taxon>Menispermoideae</taxon>
        <taxon>Cissampelideae</taxon>
        <taxon>Stephania</taxon>
    </lineage>
</organism>
<keyword evidence="1" id="KW-0805">Transcription regulation</keyword>
<dbReference type="InterPro" id="IPR001487">
    <property type="entry name" value="Bromodomain"/>
</dbReference>
<feature type="compositionally biased region" description="Low complexity" evidence="5">
    <location>
        <begin position="388"/>
        <end position="397"/>
    </location>
</feature>
<evidence type="ECO:0000313" key="9">
    <source>
        <dbReference type="Proteomes" id="UP001419268"/>
    </source>
</evidence>
<dbReference type="Gene3D" id="1.20.920.10">
    <property type="entry name" value="Bromodomain-like"/>
    <property type="match status" value="1"/>
</dbReference>
<feature type="region of interest" description="Disordered" evidence="5">
    <location>
        <begin position="329"/>
        <end position="422"/>
    </location>
</feature>
<keyword evidence="3" id="KW-0804">Transcription</keyword>